<dbReference type="EMBL" id="CAJJDP010000097">
    <property type="protein sequence ID" value="CAD8190885.1"/>
    <property type="molecule type" value="Genomic_DNA"/>
</dbReference>
<dbReference type="FunFam" id="3.30.200.20:FF:000271">
    <property type="entry name" value="MAPK/MAK/MRK overlapping kinase"/>
    <property type="match status" value="1"/>
</dbReference>
<gene>
    <name evidence="4" type="ORF">POCTA_138.1.T0980147</name>
</gene>
<dbReference type="InterPro" id="IPR000719">
    <property type="entry name" value="Prot_kinase_dom"/>
</dbReference>
<keyword evidence="2" id="KW-0067">ATP-binding</keyword>
<evidence type="ECO:0000313" key="5">
    <source>
        <dbReference type="Proteomes" id="UP000683925"/>
    </source>
</evidence>
<evidence type="ECO:0000256" key="1">
    <source>
        <dbReference type="ARBA" id="ARBA00022741"/>
    </source>
</evidence>
<feature type="domain" description="Protein kinase" evidence="3">
    <location>
        <begin position="4"/>
        <end position="286"/>
    </location>
</feature>
<sequence>MNQYKLVGKKGEGTFSEVIKSQSFKTGNYVAIKCMKNKFTSIDQVNHLREIQALRKLSPHKHIIKLIEVLYDEPTGRLALVFELMEQNLYEHIKGRRQPLNPQKVKSFMFQLLKSIDHMHRNGIFHRDIKPENILLNSDHLKLADFGSCKGIYSKHPYTEYISTRWYRAPECLLTDGYYDQKMDLWGVGCVMFEIIALFPLFPGTNELDQIHKIHNILGTPSPKVFDRFRKQATHMEINFPSKHGSGIERLLQGQTKECIDLIKMLLVYDPEERITAQAALKHEYFRELYEAEVTQKNFKRIGCCQSIDDDNPLEITKRIDEFKPQNQTNLKQTQIHQTKTQKNTGLPLLQGELKVDKITQNHDSDDGVDKLPEIKRKKKYDPKSIYGKQYQSSQAYQFSSKAGKKMVIGLQADYIVYGKKAMNQQVLG</sequence>
<dbReference type="CDD" id="cd07831">
    <property type="entry name" value="STKc_MOK"/>
    <property type="match status" value="1"/>
</dbReference>
<dbReference type="GO" id="GO:0005524">
    <property type="term" value="F:ATP binding"/>
    <property type="evidence" value="ECO:0007669"/>
    <property type="project" value="UniProtKB-KW"/>
</dbReference>
<proteinExistence type="predicted"/>
<dbReference type="PROSITE" id="PS50011">
    <property type="entry name" value="PROTEIN_KINASE_DOM"/>
    <property type="match status" value="1"/>
</dbReference>
<evidence type="ECO:0000259" key="3">
    <source>
        <dbReference type="PROSITE" id="PS50011"/>
    </source>
</evidence>
<keyword evidence="1" id="KW-0547">Nucleotide-binding</keyword>
<accession>A0A8S1WR85</accession>
<dbReference type="PROSITE" id="PS00108">
    <property type="entry name" value="PROTEIN_KINASE_ST"/>
    <property type="match status" value="1"/>
</dbReference>
<dbReference type="OMA" id="YFRELHR"/>
<dbReference type="SMART" id="SM00220">
    <property type="entry name" value="S_TKc"/>
    <property type="match status" value="1"/>
</dbReference>
<dbReference type="GO" id="GO:0004672">
    <property type="term" value="F:protein kinase activity"/>
    <property type="evidence" value="ECO:0007669"/>
    <property type="project" value="InterPro"/>
</dbReference>
<dbReference type="FunFam" id="1.10.510.10:FF:000773">
    <property type="entry name" value="MOK protein kinase"/>
    <property type="match status" value="1"/>
</dbReference>
<organism evidence="4 5">
    <name type="scientific">Paramecium octaurelia</name>
    <dbReference type="NCBI Taxonomy" id="43137"/>
    <lineage>
        <taxon>Eukaryota</taxon>
        <taxon>Sar</taxon>
        <taxon>Alveolata</taxon>
        <taxon>Ciliophora</taxon>
        <taxon>Intramacronucleata</taxon>
        <taxon>Oligohymenophorea</taxon>
        <taxon>Peniculida</taxon>
        <taxon>Parameciidae</taxon>
        <taxon>Paramecium</taxon>
    </lineage>
</organism>
<dbReference type="OrthoDB" id="2158884at2759"/>
<reference evidence="4" key="1">
    <citation type="submission" date="2021-01" db="EMBL/GenBank/DDBJ databases">
        <authorList>
            <consortium name="Genoscope - CEA"/>
            <person name="William W."/>
        </authorList>
    </citation>
    <scope>NUCLEOTIDE SEQUENCE</scope>
</reference>
<dbReference type="InterPro" id="IPR050117">
    <property type="entry name" value="MAPK"/>
</dbReference>
<keyword evidence="5" id="KW-1185">Reference proteome</keyword>
<dbReference type="PANTHER" id="PTHR24055">
    <property type="entry name" value="MITOGEN-ACTIVATED PROTEIN KINASE"/>
    <property type="match status" value="1"/>
</dbReference>
<dbReference type="AlphaFoldDB" id="A0A8S1WR85"/>
<dbReference type="Pfam" id="PF00069">
    <property type="entry name" value="Pkinase"/>
    <property type="match status" value="1"/>
</dbReference>
<name>A0A8S1WR85_PAROT</name>
<dbReference type="Proteomes" id="UP000683925">
    <property type="component" value="Unassembled WGS sequence"/>
</dbReference>
<comment type="caution">
    <text evidence="4">The sequence shown here is derived from an EMBL/GenBank/DDBJ whole genome shotgun (WGS) entry which is preliminary data.</text>
</comment>
<dbReference type="InterPro" id="IPR008271">
    <property type="entry name" value="Ser/Thr_kinase_AS"/>
</dbReference>
<evidence type="ECO:0000313" key="4">
    <source>
        <dbReference type="EMBL" id="CAD8190885.1"/>
    </source>
</evidence>
<evidence type="ECO:0000256" key="2">
    <source>
        <dbReference type="ARBA" id="ARBA00022840"/>
    </source>
</evidence>
<protein>
    <recommendedName>
        <fullName evidence="3">Protein kinase domain-containing protein</fullName>
    </recommendedName>
</protein>